<evidence type="ECO:0000256" key="1">
    <source>
        <dbReference type="SAM" id="MobiDB-lite"/>
    </source>
</evidence>
<gene>
    <name evidence="2" type="primary">Necator_chrIV.g15263</name>
    <name evidence="2" type="ORF">RB195_001968</name>
</gene>
<dbReference type="EMBL" id="JAVFWL010000004">
    <property type="protein sequence ID" value="KAK6749678.1"/>
    <property type="molecule type" value="Genomic_DNA"/>
</dbReference>
<protein>
    <recommendedName>
        <fullName evidence="4">Endonuclease/exonuclease/phosphatase domain-containing protein</fullName>
    </recommendedName>
</protein>
<name>A0ABR1DHV3_NECAM</name>
<keyword evidence="3" id="KW-1185">Reference proteome</keyword>
<comment type="caution">
    <text evidence="2">The sequence shown here is derived from an EMBL/GenBank/DDBJ whole genome shotgun (WGS) entry which is preliminary data.</text>
</comment>
<organism evidence="2 3">
    <name type="scientific">Necator americanus</name>
    <name type="common">Human hookworm</name>
    <dbReference type="NCBI Taxonomy" id="51031"/>
    <lineage>
        <taxon>Eukaryota</taxon>
        <taxon>Metazoa</taxon>
        <taxon>Ecdysozoa</taxon>
        <taxon>Nematoda</taxon>
        <taxon>Chromadorea</taxon>
        <taxon>Rhabditida</taxon>
        <taxon>Rhabditina</taxon>
        <taxon>Rhabditomorpha</taxon>
        <taxon>Strongyloidea</taxon>
        <taxon>Ancylostomatidae</taxon>
        <taxon>Bunostominae</taxon>
        <taxon>Necator</taxon>
    </lineage>
</organism>
<evidence type="ECO:0000313" key="3">
    <source>
        <dbReference type="Proteomes" id="UP001303046"/>
    </source>
</evidence>
<evidence type="ECO:0008006" key="4">
    <source>
        <dbReference type="Google" id="ProtNLM"/>
    </source>
</evidence>
<reference evidence="2 3" key="1">
    <citation type="submission" date="2023-08" db="EMBL/GenBank/DDBJ databases">
        <title>A Necator americanus chromosomal reference genome.</title>
        <authorList>
            <person name="Ilik V."/>
            <person name="Petrzelkova K.J."/>
            <person name="Pardy F."/>
            <person name="Fuh T."/>
            <person name="Niatou-Singa F.S."/>
            <person name="Gouil Q."/>
            <person name="Baker L."/>
            <person name="Ritchie M.E."/>
            <person name="Jex A.R."/>
            <person name="Gazzola D."/>
            <person name="Li H."/>
            <person name="Toshio Fujiwara R."/>
            <person name="Zhan B."/>
            <person name="Aroian R.V."/>
            <person name="Pafco B."/>
            <person name="Schwarz E.M."/>
        </authorList>
    </citation>
    <scope>NUCLEOTIDE SEQUENCE [LARGE SCALE GENOMIC DNA]</scope>
    <source>
        <strain evidence="2 3">Aroian</strain>
        <tissue evidence="2">Whole animal</tissue>
    </source>
</reference>
<accession>A0ABR1DHV3</accession>
<dbReference type="Proteomes" id="UP001303046">
    <property type="component" value="Unassembled WGS sequence"/>
</dbReference>
<evidence type="ECO:0000313" key="2">
    <source>
        <dbReference type="EMBL" id="KAK6749678.1"/>
    </source>
</evidence>
<proteinExistence type="predicted"/>
<sequence>MELSSSLTRHRHGKELRLLQTTYRLNQTFVDEKCGPTPASTILVAYAPGYGGDIETFRMDLEMFYREDYTFYKVIVGDFNAKIGLRRTPEGLHIGIHGLQRNEHGGAHNSRSPIPYAEHGVTR</sequence>
<feature type="region of interest" description="Disordered" evidence="1">
    <location>
        <begin position="101"/>
        <end position="123"/>
    </location>
</feature>